<keyword evidence="3" id="KW-0050">Antiport</keyword>
<evidence type="ECO:0000313" key="13">
    <source>
        <dbReference type="EMBL" id="SJZ63333.1"/>
    </source>
</evidence>
<dbReference type="InterPro" id="IPR003148">
    <property type="entry name" value="RCK_N"/>
</dbReference>
<gene>
    <name evidence="13" type="ORF">SAMN05428963_10213</name>
</gene>
<dbReference type="AlphaFoldDB" id="A0A1T4M8I1"/>
<organism evidence="13 14">
    <name type="scientific">Consotaella salsifontis</name>
    <dbReference type="NCBI Taxonomy" id="1365950"/>
    <lineage>
        <taxon>Bacteria</taxon>
        <taxon>Pseudomonadati</taxon>
        <taxon>Pseudomonadota</taxon>
        <taxon>Alphaproteobacteria</taxon>
        <taxon>Hyphomicrobiales</taxon>
        <taxon>Aurantimonadaceae</taxon>
        <taxon>Consotaella</taxon>
    </lineage>
</organism>
<evidence type="ECO:0000256" key="8">
    <source>
        <dbReference type="ARBA" id="ARBA00023136"/>
    </source>
</evidence>
<dbReference type="Pfam" id="PF00999">
    <property type="entry name" value="Na_H_Exchanger"/>
    <property type="match status" value="1"/>
</dbReference>
<evidence type="ECO:0000256" key="9">
    <source>
        <dbReference type="SAM" id="MobiDB-lite"/>
    </source>
</evidence>
<protein>
    <submittedName>
        <fullName evidence="13">Sodium/proton antiporter, CPA1 family</fullName>
    </submittedName>
</protein>
<feature type="transmembrane region" description="Helical" evidence="10">
    <location>
        <begin position="30"/>
        <end position="48"/>
    </location>
</feature>
<evidence type="ECO:0000256" key="3">
    <source>
        <dbReference type="ARBA" id="ARBA00022449"/>
    </source>
</evidence>
<dbReference type="Pfam" id="PF02254">
    <property type="entry name" value="TrkA_N"/>
    <property type="match status" value="1"/>
</dbReference>
<dbReference type="SUPFAM" id="SSF51735">
    <property type="entry name" value="NAD(P)-binding Rossmann-fold domains"/>
    <property type="match status" value="1"/>
</dbReference>
<dbReference type="STRING" id="1365950.SAMN05428963_10213"/>
<keyword evidence="7" id="KW-0406">Ion transport</keyword>
<dbReference type="OrthoDB" id="570124at2"/>
<keyword evidence="5 10" id="KW-0812">Transmembrane</keyword>
<feature type="transmembrane region" description="Helical" evidence="10">
    <location>
        <begin position="300"/>
        <end position="319"/>
    </location>
</feature>
<feature type="compositionally biased region" description="Basic and acidic residues" evidence="9">
    <location>
        <begin position="592"/>
        <end position="625"/>
    </location>
</feature>
<feature type="transmembrane region" description="Helical" evidence="10">
    <location>
        <begin position="119"/>
        <end position="138"/>
    </location>
</feature>
<proteinExistence type="predicted"/>
<dbReference type="EMBL" id="FUXL01000002">
    <property type="protein sequence ID" value="SJZ63333.1"/>
    <property type="molecule type" value="Genomic_DNA"/>
</dbReference>
<evidence type="ECO:0000256" key="2">
    <source>
        <dbReference type="ARBA" id="ARBA00022448"/>
    </source>
</evidence>
<evidence type="ECO:0000259" key="12">
    <source>
        <dbReference type="Pfam" id="PF02254"/>
    </source>
</evidence>
<keyword evidence="14" id="KW-1185">Reference proteome</keyword>
<dbReference type="GO" id="GO:0005886">
    <property type="term" value="C:plasma membrane"/>
    <property type="evidence" value="ECO:0007669"/>
    <property type="project" value="UniProtKB-SubCell"/>
</dbReference>
<dbReference type="GO" id="GO:1902600">
    <property type="term" value="P:proton transmembrane transport"/>
    <property type="evidence" value="ECO:0007669"/>
    <property type="project" value="InterPro"/>
</dbReference>
<sequence>MEELSLKLAMIGVAGIGAQWAAWRWHLPAIVLLFVVGLLFGPVTGFLNPARDFETLYRPAVSMAVAIVLFEGGLTLNFREVRETTVAVRRVILGGGVLVWLFTALAAHFLSGLSWPTSIILGAVLVVTGPTVIIPLLRQAHLKSRPASILRWEAIINDPIGALFAVIAFETLLVMGGAHEAENFIVSAIASGVFALVGGVAAGYGLSRLFARGHAPEYLKSPILFVTVLGMNAVTNLILHDSGLLTVTVMGVTMANLRLSSISDIRRFKETITTLLVSGLFIILTAALTREEIALFDWRAVLFVLAVLFVVRPLAIFIATLGTGLPWRERVLVGWIAPRGIVAVAVAGLFGASLSRYGVEDGPRMLTYTFAVVAASIVLHGFSLKPMARAFDLVAADRPGVLLVGASRFSIGLARRLKALGVPTLIADSNWSRLAEARLGDFDTWFGEILSENAHHSLNLSRFSYIVAATDNPAYNSLVCTDFGPDVGRSAVFQIGPSTNSDRHSVNFTIGGLPLFRPGKSFNDLRDHIATGWLFQATRLTESFGYAAFTAECPEGTHVILWVRPSGELIFAAKEGSGDPVAGDTIISFGPPRKDRDQEKIARATTVDRETRAERARMAADEAKA</sequence>
<dbReference type="InterPro" id="IPR036291">
    <property type="entry name" value="NAD(P)-bd_dom_sf"/>
</dbReference>
<keyword evidence="6 10" id="KW-1133">Transmembrane helix</keyword>
<dbReference type="InterPro" id="IPR006153">
    <property type="entry name" value="Cation/H_exchanger_TM"/>
</dbReference>
<feature type="transmembrane region" description="Helical" evidence="10">
    <location>
        <begin position="365"/>
        <end position="384"/>
    </location>
</feature>
<accession>A0A1T4M8I1</accession>
<dbReference type="Gene3D" id="3.40.50.720">
    <property type="entry name" value="NAD(P)-binding Rossmann-like Domain"/>
    <property type="match status" value="1"/>
</dbReference>
<dbReference type="GO" id="GO:0015297">
    <property type="term" value="F:antiporter activity"/>
    <property type="evidence" value="ECO:0007669"/>
    <property type="project" value="UniProtKB-KW"/>
</dbReference>
<evidence type="ECO:0000313" key="14">
    <source>
        <dbReference type="Proteomes" id="UP000190135"/>
    </source>
</evidence>
<dbReference type="RefSeq" id="WP_078706731.1">
    <property type="nucleotide sequence ID" value="NZ_FUXL01000002.1"/>
</dbReference>
<reference evidence="13 14" key="1">
    <citation type="submission" date="2017-02" db="EMBL/GenBank/DDBJ databases">
        <authorList>
            <person name="Peterson S.W."/>
        </authorList>
    </citation>
    <scope>NUCLEOTIDE SEQUENCE [LARGE SCALE GENOMIC DNA]</scope>
    <source>
        <strain evidence="13 14">USBA 369</strain>
    </source>
</reference>
<keyword evidence="2" id="KW-0813">Transport</keyword>
<dbReference type="Gene3D" id="1.20.1530.20">
    <property type="match status" value="1"/>
</dbReference>
<dbReference type="PANTHER" id="PTHR32507">
    <property type="entry name" value="NA(+)/H(+) ANTIPORTER 1"/>
    <property type="match status" value="1"/>
</dbReference>
<feature type="transmembrane region" description="Helical" evidence="10">
    <location>
        <begin position="184"/>
        <end position="206"/>
    </location>
</feature>
<feature type="transmembrane region" description="Helical" evidence="10">
    <location>
        <begin position="91"/>
        <end position="113"/>
    </location>
</feature>
<evidence type="ECO:0000256" key="7">
    <source>
        <dbReference type="ARBA" id="ARBA00023065"/>
    </source>
</evidence>
<keyword evidence="4" id="KW-1003">Cell membrane</keyword>
<name>A0A1T4M8I1_9HYPH</name>
<feature type="transmembrane region" description="Helical" evidence="10">
    <location>
        <begin position="331"/>
        <end position="353"/>
    </location>
</feature>
<keyword evidence="8 10" id="KW-0472">Membrane</keyword>
<dbReference type="InterPro" id="IPR038770">
    <property type="entry name" value="Na+/solute_symporter_sf"/>
</dbReference>
<dbReference type="GO" id="GO:0006813">
    <property type="term" value="P:potassium ion transport"/>
    <property type="evidence" value="ECO:0007669"/>
    <property type="project" value="InterPro"/>
</dbReference>
<feature type="region of interest" description="Disordered" evidence="9">
    <location>
        <begin position="582"/>
        <end position="625"/>
    </location>
</feature>
<feature type="transmembrane region" description="Helical" evidence="10">
    <location>
        <begin position="60"/>
        <end position="79"/>
    </location>
</feature>
<feature type="transmembrane region" description="Helical" evidence="10">
    <location>
        <begin position="271"/>
        <end position="288"/>
    </location>
</feature>
<feature type="transmembrane region" description="Helical" evidence="10">
    <location>
        <begin position="218"/>
        <end position="237"/>
    </location>
</feature>
<comment type="subcellular location">
    <subcellularLocation>
        <location evidence="1">Cell membrane</location>
        <topology evidence="1">Multi-pass membrane protein</topology>
    </subcellularLocation>
</comment>
<evidence type="ECO:0000256" key="5">
    <source>
        <dbReference type="ARBA" id="ARBA00022692"/>
    </source>
</evidence>
<feature type="domain" description="Cation/H+ exchanger transmembrane" evidence="11">
    <location>
        <begin position="24"/>
        <end position="389"/>
    </location>
</feature>
<dbReference type="Proteomes" id="UP000190135">
    <property type="component" value="Unassembled WGS sequence"/>
</dbReference>
<evidence type="ECO:0000256" key="6">
    <source>
        <dbReference type="ARBA" id="ARBA00022989"/>
    </source>
</evidence>
<evidence type="ECO:0000256" key="4">
    <source>
        <dbReference type="ARBA" id="ARBA00022475"/>
    </source>
</evidence>
<dbReference type="PANTHER" id="PTHR32507:SF0">
    <property type="entry name" value="NA(+)_H(+) ANTIPORTER 2-RELATED"/>
    <property type="match status" value="1"/>
</dbReference>
<feature type="domain" description="RCK N-terminal" evidence="12">
    <location>
        <begin position="401"/>
        <end position="480"/>
    </location>
</feature>
<evidence type="ECO:0000256" key="1">
    <source>
        <dbReference type="ARBA" id="ARBA00004651"/>
    </source>
</evidence>
<evidence type="ECO:0000259" key="11">
    <source>
        <dbReference type="Pfam" id="PF00999"/>
    </source>
</evidence>
<evidence type="ECO:0000256" key="10">
    <source>
        <dbReference type="SAM" id="Phobius"/>
    </source>
</evidence>